<comment type="function">
    <text evidence="3 5">Binds to 23S rRNA. Forms part of two intersubunit bridges in the 70S ribosome.</text>
</comment>
<keyword evidence="1 3" id="KW-0689">Ribosomal protein</keyword>
<accession>A0A1F5FHL5</accession>
<dbReference type="PANTHER" id="PTHR11761:SF3">
    <property type="entry name" value="LARGE RIBOSOMAL SUBUNIT PROTEIN UL14M"/>
    <property type="match status" value="1"/>
</dbReference>
<dbReference type="GO" id="GO:0022625">
    <property type="term" value="C:cytosolic large ribosomal subunit"/>
    <property type="evidence" value="ECO:0007669"/>
    <property type="project" value="TreeGrafter"/>
</dbReference>
<evidence type="ECO:0000313" key="7">
    <source>
        <dbReference type="Proteomes" id="UP000176682"/>
    </source>
</evidence>
<evidence type="ECO:0000256" key="1">
    <source>
        <dbReference type="ARBA" id="ARBA00022980"/>
    </source>
</evidence>
<dbReference type="NCBIfam" id="TIGR01067">
    <property type="entry name" value="rplN_bact"/>
    <property type="match status" value="1"/>
</dbReference>
<name>A0A1F5FHL5_9BACT</name>
<dbReference type="CDD" id="cd00337">
    <property type="entry name" value="Ribosomal_uL14"/>
    <property type="match status" value="1"/>
</dbReference>
<dbReference type="HAMAP" id="MF_01367">
    <property type="entry name" value="Ribosomal_uL14"/>
    <property type="match status" value="1"/>
</dbReference>
<dbReference type="GO" id="GO:0003735">
    <property type="term" value="F:structural constituent of ribosome"/>
    <property type="evidence" value="ECO:0007669"/>
    <property type="project" value="InterPro"/>
</dbReference>
<dbReference type="Gene3D" id="2.40.150.20">
    <property type="entry name" value="Ribosomal protein L14"/>
    <property type="match status" value="1"/>
</dbReference>
<keyword evidence="3 5" id="KW-0699">rRNA-binding</keyword>
<dbReference type="PROSITE" id="PS00049">
    <property type="entry name" value="RIBOSOMAL_L14"/>
    <property type="match status" value="1"/>
</dbReference>
<keyword evidence="3 5" id="KW-0694">RNA-binding</keyword>
<dbReference type="InterPro" id="IPR036853">
    <property type="entry name" value="Ribosomal_uL14_sf"/>
</dbReference>
<evidence type="ECO:0000256" key="2">
    <source>
        <dbReference type="ARBA" id="ARBA00023274"/>
    </source>
</evidence>
<sequence length="124" mass="13453">MVQLRSILKPADNSGAKRLKLILIHGGSRRPTGTVGDIITAAVDQADPHGMVKDKQLVKAVIVRTRKEIRRPDGTYVRFDDNAAVIIDNAIAKNPLGTRIFGPIAREVKDKGFSKIASLASEVL</sequence>
<dbReference type="Pfam" id="PF00238">
    <property type="entry name" value="Ribosomal_L14"/>
    <property type="match status" value="1"/>
</dbReference>
<dbReference type="Proteomes" id="UP000176682">
    <property type="component" value="Unassembled WGS sequence"/>
</dbReference>
<dbReference type="InterPro" id="IPR019972">
    <property type="entry name" value="Ribosomal_uL14_CS"/>
</dbReference>
<evidence type="ECO:0000313" key="6">
    <source>
        <dbReference type="EMBL" id="OGD79129.1"/>
    </source>
</evidence>
<dbReference type="AlphaFoldDB" id="A0A1F5FHL5"/>
<protein>
    <recommendedName>
        <fullName evidence="3">Large ribosomal subunit protein uL14</fullName>
    </recommendedName>
</protein>
<comment type="subunit">
    <text evidence="3">Part of the 50S ribosomal subunit. Forms a cluster with proteins L3 and L19. In the 70S ribosome, L14 and L19 interact and together make contacts with the 16S rRNA in bridges B5 and B8.</text>
</comment>
<evidence type="ECO:0000256" key="3">
    <source>
        <dbReference type="HAMAP-Rule" id="MF_01367"/>
    </source>
</evidence>
<dbReference type="EMBL" id="MFAM01000026">
    <property type="protein sequence ID" value="OGD79129.1"/>
    <property type="molecule type" value="Genomic_DNA"/>
</dbReference>
<dbReference type="GO" id="GO:0006412">
    <property type="term" value="P:translation"/>
    <property type="evidence" value="ECO:0007669"/>
    <property type="project" value="UniProtKB-UniRule"/>
</dbReference>
<dbReference type="SMART" id="SM01374">
    <property type="entry name" value="Ribosomal_L14"/>
    <property type="match status" value="1"/>
</dbReference>
<evidence type="ECO:0000256" key="5">
    <source>
        <dbReference type="RuleBase" id="RU003950"/>
    </source>
</evidence>
<reference evidence="6 7" key="1">
    <citation type="journal article" date="2016" name="Nat. Commun.">
        <title>Thousands of microbial genomes shed light on interconnected biogeochemical processes in an aquifer system.</title>
        <authorList>
            <person name="Anantharaman K."/>
            <person name="Brown C.T."/>
            <person name="Hug L.A."/>
            <person name="Sharon I."/>
            <person name="Castelle C.J."/>
            <person name="Probst A.J."/>
            <person name="Thomas B.C."/>
            <person name="Singh A."/>
            <person name="Wilkins M.J."/>
            <person name="Karaoz U."/>
            <person name="Brodie E.L."/>
            <person name="Williams K.H."/>
            <person name="Hubbard S.S."/>
            <person name="Banfield J.F."/>
        </authorList>
    </citation>
    <scope>NUCLEOTIDE SEQUENCE [LARGE SCALE GENOMIC DNA]</scope>
</reference>
<dbReference type="InterPro" id="IPR000218">
    <property type="entry name" value="Ribosomal_uL14"/>
</dbReference>
<keyword evidence="2 3" id="KW-0687">Ribonucleoprotein</keyword>
<dbReference type="SUPFAM" id="SSF50193">
    <property type="entry name" value="Ribosomal protein L14"/>
    <property type="match status" value="1"/>
</dbReference>
<proteinExistence type="inferred from homology"/>
<comment type="caution">
    <text evidence="6">The sequence shown here is derived from an EMBL/GenBank/DDBJ whole genome shotgun (WGS) entry which is preliminary data.</text>
</comment>
<comment type="similarity">
    <text evidence="3 4">Belongs to the universal ribosomal protein uL14 family.</text>
</comment>
<organism evidence="6 7">
    <name type="scientific">Candidatus Collierbacteria bacterium RIFOXYB1_FULL_49_13</name>
    <dbReference type="NCBI Taxonomy" id="1817728"/>
    <lineage>
        <taxon>Bacteria</taxon>
        <taxon>Candidatus Collieribacteriota</taxon>
    </lineage>
</organism>
<evidence type="ECO:0000256" key="4">
    <source>
        <dbReference type="RuleBase" id="RU003949"/>
    </source>
</evidence>
<dbReference type="InterPro" id="IPR005745">
    <property type="entry name" value="Ribosomal_uL14_bac-type"/>
</dbReference>
<gene>
    <name evidence="3" type="primary">rplN</name>
    <name evidence="6" type="ORF">A2368_01020</name>
</gene>
<dbReference type="GO" id="GO:0070180">
    <property type="term" value="F:large ribosomal subunit rRNA binding"/>
    <property type="evidence" value="ECO:0007669"/>
    <property type="project" value="TreeGrafter"/>
</dbReference>
<dbReference type="PANTHER" id="PTHR11761">
    <property type="entry name" value="50S/60S RIBOSOMAL PROTEIN L14/L23"/>
    <property type="match status" value="1"/>
</dbReference>